<feature type="transmembrane region" description="Helical" evidence="1">
    <location>
        <begin position="78"/>
        <end position="96"/>
    </location>
</feature>
<dbReference type="InterPro" id="IPR007263">
    <property type="entry name" value="DCC1-like"/>
</dbReference>
<keyword evidence="1" id="KW-0812">Transmembrane</keyword>
<evidence type="ECO:0000313" key="3">
    <source>
        <dbReference type="Proteomes" id="UP001236652"/>
    </source>
</evidence>
<proteinExistence type="predicted"/>
<keyword evidence="1" id="KW-1133">Transmembrane helix</keyword>
<dbReference type="Pfam" id="PF04134">
    <property type="entry name" value="DCC1-like"/>
    <property type="match status" value="1"/>
</dbReference>
<dbReference type="PROSITE" id="PS00195">
    <property type="entry name" value="GLUTAREDOXIN_1"/>
    <property type="match status" value="1"/>
</dbReference>
<dbReference type="InterPro" id="IPR044691">
    <property type="entry name" value="DCC1_Trx"/>
</dbReference>
<protein>
    <submittedName>
        <fullName evidence="2">DUF393 domain-containing protein</fullName>
    </submittedName>
</protein>
<reference evidence="2 3" key="1">
    <citation type="submission" date="2023-05" db="EMBL/GenBank/DDBJ databases">
        <title>Comparative genomics reveals the evidence of polycyclic aromatic hydrocarbons degradation in moderately halophilic genus Pontibacillus.</title>
        <authorList>
            <person name="Yang H."/>
            <person name="Qian Z."/>
        </authorList>
    </citation>
    <scope>NUCLEOTIDE SEQUENCE [LARGE SCALE GENOMIC DNA]</scope>
    <source>
        <strain evidence="3">HN14</strain>
    </source>
</reference>
<organism evidence="2 3">
    <name type="scientific">Pontibacillus chungwhensis</name>
    <dbReference type="NCBI Taxonomy" id="265426"/>
    <lineage>
        <taxon>Bacteria</taxon>
        <taxon>Bacillati</taxon>
        <taxon>Bacillota</taxon>
        <taxon>Bacilli</taxon>
        <taxon>Bacillales</taxon>
        <taxon>Bacillaceae</taxon>
        <taxon>Pontibacillus</taxon>
    </lineage>
</organism>
<keyword evidence="3" id="KW-1185">Reference proteome</keyword>
<keyword evidence="1" id="KW-0472">Membrane</keyword>
<name>A0ABY8UWH8_9BACI</name>
<dbReference type="InterPro" id="IPR011767">
    <property type="entry name" value="GLR_AS"/>
</dbReference>
<dbReference type="Proteomes" id="UP001236652">
    <property type="component" value="Chromosome"/>
</dbReference>
<dbReference type="EMBL" id="CP126446">
    <property type="protein sequence ID" value="WIF97528.1"/>
    <property type="molecule type" value="Genomic_DNA"/>
</dbReference>
<evidence type="ECO:0000313" key="2">
    <source>
        <dbReference type="EMBL" id="WIF97528.1"/>
    </source>
</evidence>
<dbReference type="PANTHER" id="PTHR34290">
    <property type="entry name" value="SI:CH73-390P7.2"/>
    <property type="match status" value="1"/>
</dbReference>
<evidence type="ECO:0000256" key="1">
    <source>
        <dbReference type="SAM" id="Phobius"/>
    </source>
</evidence>
<gene>
    <name evidence="2" type="ORF">QNI29_17615</name>
</gene>
<dbReference type="RefSeq" id="WP_231418997.1">
    <property type="nucleotide sequence ID" value="NZ_CP126446.1"/>
</dbReference>
<accession>A0ABY8UWH8</accession>
<dbReference type="PANTHER" id="PTHR34290:SF2">
    <property type="entry name" value="OS04G0668800 PROTEIN"/>
    <property type="match status" value="1"/>
</dbReference>
<sequence length="125" mass="15081">MKKKHLVFYDAQCPFCYHVKLVLRKLDWFNKVDWVSVQEVDEAPVEYPYLQYRDIYDEIHMLTSSGSLKEGYYAIRKLLSSLPLTVPISLLLYIPFADRVGSPLYKWFSRHRYQWFGQYNEPRYA</sequence>